<proteinExistence type="predicted"/>
<reference evidence="1" key="2">
    <citation type="journal article" date="2015" name="Fish Shellfish Immunol.">
        <title>Early steps in the European eel (Anguilla anguilla)-Vibrio vulnificus interaction in the gills: Role of the RtxA13 toxin.</title>
        <authorList>
            <person name="Callol A."/>
            <person name="Pajuelo D."/>
            <person name="Ebbesson L."/>
            <person name="Teles M."/>
            <person name="MacKenzie S."/>
            <person name="Amaro C."/>
        </authorList>
    </citation>
    <scope>NUCLEOTIDE SEQUENCE</scope>
</reference>
<name>A0A0E9QDK3_ANGAN</name>
<organism evidence="1">
    <name type="scientific">Anguilla anguilla</name>
    <name type="common">European freshwater eel</name>
    <name type="synonym">Muraena anguilla</name>
    <dbReference type="NCBI Taxonomy" id="7936"/>
    <lineage>
        <taxon>Eukaryota</taxon>
        <taxon>Metazoa</taxon>
        <taxon>Chordata</taxon>
        <taxon>Craniata</taxon>
        <taxon>Vertebrata</taxon>
        <taxon>Euteleostomi</taxon>
        <taxon>Actinopterygii</taxon>
        <taxon>Neopterygii</taxon>
        <taxon>Teleostei</taxon>
        <taxon>Anguilliformes</taxon>
        <taxon>Anguillidae</taxon>
        <taxon>Anguilla</taxon>
    </lineage>
</organism>
<accession>A0A0E9QDK3</accession>
<sequence>MVKQFPSSSTVSHVLAHFRVPNFFSSGSDALTQFPIRLKQHVGAVLLNWSHCDFLSSYRLDFRLYEFALGPRVKRSMGEAKPYLLCTFEVT</sequence>
<protein>
    <submittedName>
        <fullName evidence="1">Uncharacterized protein</fullName>
    </submittedName>
</protein>
<reference evidence="1" key="1">
    <citation type="submission" date="2014-11" db="EMBL/GenBank/DDBJ databases">
        <authorList>
            <person name="Amaro Gonzalez C."/>
        </authorList>
    </citation>
    <scope>NUCLEOTIDE SEQUENCE</scope>
</reference>
<dbReference type="EMBL" id="GBXM01093985">
    <property type="protein sequence ID" value="JAH14592.1"/>
    <property type="molecule type" value="Transcribed_RNA"/>
</dbReference>
<evidence type="ECO:0000313" key="1">
    <source>
        <dbReference type="EMBL" id="JAH14592.1"/>
    </source>
</evidence>
<dbReference type="AlphaFoldDB" id="A0A0E9QDK3"/>